<evidence type="ECO:0000313" key="5">
    <source>
        <dbReference type="Proteomes" id="UP000051751"/>
    </source>
</evidence>
<dbReference type="PIRSF" id="PIRSF021290">
    <property type="entry name" value="DUF1273"/>
    <property type="match status" value="1"/>
</dbReference>
<dbReference type="InterPro" id="IPR010697">
    <property type="entry name" value="YspA"/>
</dbReference>
<comment type="similarity">
    <text evidence="1">Belongs to the UPF0398 family.</text>
</comment>
<dbReference type="AlphaFoldDB" id="A0A0R2FLL7"/>
<evidence type="ECO:0000313" key="3">
    <source>
        <dbReference type="EMBL" id="KRN33979.1"/>
    </source>
</evidence>
<evidence type="ECO:0000313" key="2">
    <source>
        <dbReference type="EMBL" id="KRN29491.1"/>
    </source>
</evidence>
<sequence>MRRLWVTGYRGYELNIFQPNDPKVTVITACLQQRFQQLVDEGLEWVITGPQLGVEQWSVNSVVDVQAADLPLKSAVILPYAQFGDKWNEKNQGYLTTELAKSDFHVTLTKDRYKSPRQLQQYQQFMLNHTEGALLVYDPEHPGKPKYDYAAIQRFQEHHDYQLQLIDFYDLEDFATEWAENHNNHFQAE</sequence>
<evidence type="ECO:0000313" key="4">
    <source>
        <dbReference type="Proteomes" id="UP000051645"/>
    </source>
</evidence>
<name>A0A0R2FLL7_9LACO</name>
<evidence type="ECO:0000256" key="1">
    <source>
        <dbReference type="HAMAP-Rule" id="MF_01575"/>
    </source>
</evidence>
<protein>
    <recommendedName>
        <fullName evidence="1">UPF0398 protein IV38_GL000376</fullName>
    </recommendedName>
</protein>
<dbReference type="PANTHER" id="PTHR38440:SF1">
    <property type="entry name" value="UPF0398 PROTEIN SPR0331"/>
    <property type="match status" value="1"/>
</dbReference>
<dbReference type="Proteomes" id="UP000051645">
    <property type="component" value="Unassembled WGS sequence"/>
</dbReference>
<keyword evidence="4" id="KW-1185">Reference proteome</keyword>
<organism evidence="2 5">
    <name type="scientific">Lactobacillus selangorensis</name>
    <dbReference type="NCBI Taxonomy" id="81857"/>
    <lineage>
        <taxon>Bacteria</taxon>
        <taxon>Bacillati</taxon>
        <taxon>Bacillota</taxon>
        <taxon>Bacilli</taxon>
        <taxon>Lactobacillales</taxon>
        <taxon>Lactobacillaceae</taxon>
        <taxon>Lactobacillus</taxon>
    </lineage>
</organism>
<dbReference type="STRING" id="81857.IV38_GL000376"/>
<dbReference type="SUPFAM" id="SSF102405">
    <property type="entry name" value="MCP/YpsA-like"/>
    <property type="match status" value="1"/>
</dbReference>
<dbReference type="EMBL" id="JQAZ01000001">
    <property type="protein sequence ID" value="KRN33979.1"/>
    <property type="molecule type" value="Genomic_DNA"/>
</dbReference>
<dbReference type="Proteomes" id="UP000051751">
    <property type="component" value="Unassembled WGS sequence"/>
</dbReference>
<dbReference type="Pfam" id="PF06908">
    <property type="entry name" value="YpsA"/>
    <property type="match status" value="1"/>
</dbReference>
<comment type="caution">
    <text evidence="2">The sequence shown here is derived from an EMBL/GenBank/DDBJ whole genome shotgun (WGS) entry which is preliminary data.</text>
</comment>
<proteinExistence type="inferred from homology"/>
<dbReference type="Gene3D" id="3.40.50.450">
    <property type="match status" value="1"/>
</dbReference>
<dbReference type="OrthoDB" id="2301957at2"/>
<dbReference type="PANTHER" id="PTHR38440">
    <property type="entry name" value="UPF0398 PROTEIN YPSA"/>
    <property type="match status" value="1"/>
</dbReference>
<dbReference type="NCBIfam" id="NF010181">
    <property type="entry name" value="PRK13660.1"/>
    <property type="match status" value="1"/>
</dbReference>
<dbReference type="RefSeq" id="WP_057768586.1">
    <property type="nucleotide sequence ID" value="NZ_JQAT01000001.1"/>
</dbReference>
<gene>
    <name evidence="2" type="ORF">IV38_GL000376</name>
    <name evidence="3" type="ORF">IV40_GL000292</name>
</gene>
<dbReference type="HAMAP" id="MF_01575">
    <property type="entry name" value="UPF0398"/>
    <property type="match status" value="1"/>
</dbReference>
<dbReference type="PATRIC" id="fig|81857.3.peg.381"/>
<accession>A0A0R2FLL7</accession>
<reference evidence="4 5" key="1">
    <citation type="journal article" date="2015" name="Genome Announc.">
        <title>Expanding the biotechnology potential of lactobacilli through comparative genomics of 213 strains and associated genera.</title>
        <authorList>
            <person name="Sun Z."/>
            <person name="Harris H.M."/>
            <person name="McCann A."/>
            <person name="Guo C."/>
            <person name="Argimon S."/>
            <person name="Zhang W."/>
            <person name="Yang X."/>
            <person name="Jeffery I.B."/>
            <person name="Cooney J.C."/>
            <person name="Kagawa T.F."/>
            <person name="Liu W."/>
            <person name="Song Y."/>
            <person name="Salvetti E."/>
            <person name="Wrobel A."/>
            <person name="Rasinkangas P."/>
            <person name="Parkhill J."/>
            <person name="Rea M.C."/>
            <person name="O'Sullivan O."/>
            <person name="Ritari J."/>
            <person name="Douillard F.P."/>
            <person name="Paul Ross R."/>
            <person name="Yang R."/>
            <person name="Briner A.E."/>
            <person name="Felis G.E."/>
            <person name="de Vos W.M."/>
            <person name="Barrangou R."/>
            <person name="Klaenhammer T.R."/>
            <person name="Caufield P.W."/>
            <person name="Cui Y."/>
            <person name="Zhang H."/>
            <person name="O'Toole P.W."/>
        </authorList>
    </citation>
    <scope>NUCLEOTIDE SEQUENCE [LARGE SCALE GENOMIC DNA]</scope>
    <source>
        <strain evidence="2 5">ATCC BAA-66</strain>
        <strain evidence="3 4">DSM 13344</strain>
    </source>
</reference>
<dbReference type="EMBL" id="JQAT01000001">
    <property type="protein sequence ID" value="KRN29491.1"/>
    <property type="molecule type" value="Genomic_DNA"/>
</dbReference>